<evidence type="ECO:0000256" key="4">
    <source>
        <dbReference type="ARBA" id="ARBA00023136"/>
    </source>
</evidence>
<dbReference type="PANTHER" id="PTHR20855">
    <property type="entry name" value="ADIPOR/PROGESTIN RECEPTOR-RELATED"/>
    <property type="match status" value="1"/>
</dbReference>
<keyword evidence="4 6" id="KW-0472">Membrane</keyword>
<dbReference type="GO" id="GO:0038023">
    <property type="term" value="F:signaling receptor activity"/>
    <property type="evidence" value="ECO:0007669"/>
    <property type="project" value="TreeGrafter"/>
</dbReference>
<feature type="transmembrane region" description="Helical" evidence="6">
    <location>
        <begin position="164"/>
        <end position="184"/>
    </location>
</feature>
<feature type="transmembrane region" description="Helical" evidence="6">
    <location>
        <begin position="332"/>
        <end position="353"/>
    </location>
</feature>
<gene>
    <name evidence="7" type="ORF">AOQ84DRAFT_375654</name>
</gene>
<feature type="transmembrane region" description="Helical" evidence="6">
    <location>
        <begin position="263"/>
        <end position="281"/>
    </location>
</feature>
<feature type="transmembrane region" description="Helical" evidence="6">
    <location>
        <begin position="232"/>
        <end position="251"/>
    </location>
</feature>
<organism evidence="7 8">
    <name type="scientific">Glonium stellatum</name>
    <dbReference type="NCBI Taxonomy" id="574774"/>
    <lineage>
        <taxon>Eukaryota</taxon>
        <taxon>Fungi</taxon>
        <taxon>Dikarya</taxon>
        <taxon>Ascomycota</taxon>
        <taxon>Pezizomycotina</taxon>
        <taxon>Dothideomycetes</taxon>
        <taxon>Pleosporomycetidae</taxon>
        <taxon>Gloniales</taxon>
        <taxon>Gloniaceae</taxon>
        <taxon>Glonium</taxon>
    </lineage>
</organism>
<evidence type="ECO:0000313" key="8">
    <source>
        <dbReference type="Proteomes" id="UP000250140"/>
    </source>
</evidence>
<keyword evidence="5" id="KW-0862">Zinc</keyword>
<proteinExistence type="predicted"/>
<dbReference type="GO" id="GO:0046872">
    <property type="term" value="F:metal ion binding"/>
    <property type="evidence" value="ECO:0007669"/>
    <property type="project" value="UniProtKB-KW"/>
</dbReference>
<evidence type="ECO:0000256" key="6">
    <source>
        <dbReference type="SAM" id="Phobius"/>
    </source>
</evidence>
<name>A0A8E2F3X2_9PEZI</name>
<dbReference type="AlphaFoldDB" id="A0A8E2F3X2"/>
<comment type="subcellular location">
    <subcellularLocation>
        <location evidence="1">Membrane</location>
        <topology evidence="1">Multi-pass membrane protein</topology>
    </subcellularLocation>
</comment>
<feature type="transmembrane region" description="Helical" evidence="6">
    <location>
        <begin position="204"/>
        <end position="225"/>
    </location>
</feature>
<feature type="binding site" evidence="5">
    <location>
        <position position="334"/>
    </location>
    <ligand>
        <name>Zn(2+)</name>
        <dbReference type="ChEBI" id="CHEBI:29105"/>
    </ligand>
</feature>
<dbReference type="InterPro" id="IPR004254">
    <property type="entry name" value="AdipoR/HlyIII-related"/>
</dbReference>
<feature type="transmembrane region" description="Helical" evidence="6">
    <location>
        <begin position="132"/>
        <end position="152"/>
    </location>
</feature>
<dbReference type="Pfam" id="PF03006">
    <property type="entry name" value="HlyIII"/>
    <property type="match status" value="1"/>
</dbReference>
<protein>
    <submittedName>
        <fullName evidence="7">HlyIII-domain-containing protein</fullName>
    </submittedName>
</protein>
<evidence type="ECO:0000256" key="1">
    <source>
        <dbReference type="ARBA" id="ARBA00004141"/>
    </source>
</evidence>
<feature type="binding site" evidence="5">
    <location>
        <position position="330"/>
    </location>
    <ligand>
        <name>Zn(2+)</name>
        <dbReference type="ChEBI" id="CHEBI:29105"/>
    </ligand>
</feature>
<sequence length="365" mass="41026">MEPLQLKDFTNEAGENGVSRFNSLGHFTASARMRKWIPTTVSPILRYDDTQSSTPSIELPVPAKLMSKSILPLNTAVKTALAKARANGFIRFEDLPEPWKINQYVVSGYRFHATIPECLISMIRLSNESFNIWSHISGGIFVAAIAFFYYPLTEQYRQSSTSDVIVAAVFLVSACLCMLCSVMWHTFKSIAEREAMHTFASVDMIGVTILLTASAMMTEYAAFYCDRPWQMFYISLTCAFGLNGIILPWVPKFRHPDAAWTRVIFFSCLGLTGVLPVIHIIMTRGWPSMLALYRPMGGVVSPIIGGAVIYASKFPEVFWPGRFDFLGSSHNLWHIAVLVGIIRGYFAMQNLYLEAFNRARDNVCM</sequence>
<evidence type="ECO:0000256" key="5">
    <source>
        <dbReference type="PIRSR" id="PIRSR604254-1"/>
    </source>
</evidence>
<dbReference type="Proteomes" id="UP000250140">
    <property type="component" value="Unassembled WGS sequence"/>
</dbReference>
<reference evidence="7 8" key="1">
    <citation type="journal article" date="2016" name="Nat. Commun.">
        <title>Ectomycorrhizal ecology is imprinted in the genome of the dominant symbiotic fungus Cenococcum geophilum.</title>
        <authorList>
            <consortium name="DOE Joint Genome Institute"/>
            <person name="Peter M."/>
            <person name="Kohler A."/>
            <person name="Ohm R.A."/>
            <person name="Kuo A."/>
            <person name="Krutzmann J."/>
            <person name="Morin E."/>
            <person name="Arend M."/>
            <person name="Barry K.W."/>
            <person name="Binder M."/>
            <person name="Choi C."/>
            <person name="Clum A."/>
            <person name="Copeland A."/>
            <person name="Grisel N."/>
            <person name="Haridas S."/>
            <person name="Kipfer T."/>
            <person name="LaButti K."/>
            <person name="Lindquist E."/>
            <person name="Lipzen A."/>
            <person name="Maire R."/>
            <person name="Meier B."/>
            <person name="Mihaltcheva S."/>
            <person name="Molinier V."/>
            <person name="Murat C."/>
            <person name="Poggeler S."/>
            <person name="Quandt C.A."/>
            <person name="Sperisen C."/>
            <person name="Tritt A."/>
            <person name="Tisserant E."/>
            <person name="Crous P.W."/>
            <person name="Henrissat B."/>
            <person name="Nehls U."/>
            <person name="Egli S."/>
            <person name="Spatafora J.W."/>
            <person name="Grigoriev I.V."/>
            <person name="Martin F.M."/>
        </authorList>
    </citation>
    <scope>NUCLEOTIDE SEQUENCE [LARGE SCALE GENOMIC DNA]</scope>
    <source>
        <strain evidence="7 8">CBS 207.34</strain>
    </source>
</reference>
<feature type="transmembrane region" description="Helical" evidence="6">
    <location>
        <begin position="293"/>
        <end position="312"/>
    </location>
</feature>
<dbReference type="GO" id="GO:0006882">
    <property type="term" value="P:intracellular zinc ion homeostasis"/>
    <property type="evidence" value="ECO:0007669"/>
    <property type="project" value="TreeGrafter"/>
</dbReference>
<keyword evidence="3 6" id="KW-1133">Transmembrane helix</keyword>
<dbReference type="GO" id="GO:0016020">
    <property type="term" value="C:membrane"/>
    <property type="evidence" value="ECO:0007669"/>
    <property type="project" value="UniProtKB-SubCell"/>
</dbReference>
<accession>A0A8E2F3X2</accession>
<feature type="binding site" evidence="5">
    <location>
        <position position="185"/>
    </location>
    <ligand>
        <name>Zn(2+)</name>
        <dbReference type="ChEBI" id="CHEBI:29105"/>
    </ligand>
</feature>
<evidence type="ECO:0000313" key="7">
    <source>
        <dbReference type="EMBL" id="OCL09641.1"/>
    </source>
</evidence>
<dbReference type="EMBL" id="KV749385">
    <property type="protein sequence ID" value="OCL09641.1"/>
    <property type="molecule type" value="Genomic_DNA"/>
</dbReference>
<keyword evidence="8" id="KW-1185">Reference proteome</keyword>
<evidence type="ECO:0000256" key="2">
    <source>
        <dbReference type="ARBA" id="ARBA00022692"/>
    </source>
</evidence>
<dbReference type="PANTHER" id="PTHR20855:SF97">
    <property type="entry name" value="ADIPOR-LIKE RECEPTOR IZH3-RELATED"/>
    <property type="match status" value="1"/>
</dbReference>
<keyword evidence="5" id="KW-0479">Metal-binding</keyword>
<evidence type="ECO:0000256" key="3">
    <source>
        <dbReference type="ARBA" id="ARBA00022989"/>
    </source>
</evidence>
<keyword evidence="2 6" id="KW-0812">Transmembrane</keyword>
<dbReference type="OrthoDB" id="529367at2759"/>